<feature type="compositionally biased region" description="Basic and acidic residues" evidence="1">
    <location>
        <begin position="1"/>
        <end position="14"/>
    </location>
</feature>
<sequence>MSEKTRSDEEKPQHDAVGPEPNDDDLAERYGLGHPDSEKTRSERGPYFVRNPHGYTDRRI</sequence>
<evidence type="ECO:0000313" key="3">
    <source>
        <dbReference type="Proteomes" id="UP000177279"/>
    </source>
</evidence>
<dbReference type="AlphaFoldDB" id="A0A1G2TH28"/>
<feature type="region of interest" description="Disordered" evidence="1">
    <location>
        <begin position="1"/>
        <end position="60"/>
    </location>
</feature>
<dbReference type="Proteomes" id="UP000177279">
    <property type="component" value="Unassembled WGS sequence"/>
</dbReference>
<feature type="compositionally biased region" description="Basic and acidic residues" evidence="1">
    <location>
        <begin position="35"/>
        <end position="44"/>
    </location>
</feature>
<proteinExistence type="predicted"/>
<dbReference type="EMBL" id="MHVS01000005">
    <property type="protein sequence ID" value="OHA96513.1"/>
    <property type="molecule type" value="Genomic_DNA"/>
</dbReference>
<protein>
    <submittedName>
        <fullName evidence="2">Uncharacterized protein</fullName>
    </submittedName>
</protein>
<evidence type="ECO:0000313" key="2">
    <source>
        <dbReference type="EMBL" id="OHA96513.1"/>
    </source>
</evidence>
<organism evidence="2 3">
    <name type="scientific">Candidatus Zambryskibacteria bacterium RIFCSPHIGHO2_02_FULL_43_37</name>
    <dbReference type="NCBI Taxonomy" id="1802749"/>
    <lineage>
        <taxon>Bacteria</taxon>
        <taxon>Candidatus Zambryskiibacteriota</taxon>
    </lineage>
</organism>
<name>A0A1G2TH28_9BACT</name>
<reference evidence="2 3" key="1">
    <citation type="journal article" date="2016" name="Nat. Commun.">
        <title>Thousands of microbial genomes shed light on interconnected biogeochemical processes in an aquifer system.</title>
        <authorList>
            <person name="Anantharaman K."/>
            <person name="Brown C.T."/>
            <person name="Hug L.A."/>
            <person name="Sharon I."/>
            <person name="Castelle C.J."/>
            <person name="Probst A.J."/>
            <person name="Thomas B.C."/>
            <person name="Singh A."/>
            <person name="Wilkins M.J."/>
            <person name="Karaoz U."/>
            <person name="Brodie E.L."/>
            <person name="Williams K.H."/>
            <person name="Hubbard S.S."/>
            <person name="Banfield J.F."/>
        </authorList>
    </citation>
    <scope>NUCLEOTIDE SEQUENCE [LARGE SCALE GENOMIC DNA]</scope>
</reference>
<gene>
    <name evidence="2" type="ORF">A3D49_01395</name>
</gene>
<evidence type="ECO:0000256" key="1">
    <source>
        <dbReference type="SAM" id="MobiDB-lite"/>
    </source>
</evidence>
<comment type="caution">
    <text evidence="2">The sequence shown here is derived from an EMBL/GenBank/DDBJ whole genome shotgun (WGS) entry which is preliminary data.</text>
</comment>
<accession>A0A1G2TH28</accession>